<keyword evidence="8" id="KW-1015">Disulfide bond</keyword>
<dbReference type="GO" id="GO:0004222">
    <property type="term" value="F:metalloendopeptidase activity"/>
    <property type="evidence" value="ECO:0007669"/>
    <property type="project" value="UniProtKB-UniRule"/>
</dbReference>
<dbReference type="InterPro" id="IPR003582">
    <property type="entry name" value="ShKT_dom"/>
</dbReference>
<dbReference type="InterPro" id="IPR034035">
    <property type="entry name" value="Astacin-like_dom"/>
</dbReference>
<dbReference type="InterPro" id="IPR024079">
    <property type="entry name" value="MetalloPept_cat_dom_sf"/>
</dbReference>
<dbReference type="Pfam" id="PF01549">
    <property type="entry name" value="ShK"/>
    <property type="match status" value="1"/>
</dbReference>
<dbReference type="Pfam" id="PF01400">
    <property type="entry name" value="Astacin"/>
    <property type="match status" value="1"/>
</dbReference>
<dbReference type="CTD" id="36384259"/>
<feature type="domain" description="Peptidase M12A" evidence="14">
    <location>
        <begin position="324"/>
        <end position="543"/>
    </location>
</feature>
<dbReference type="RefSeq" id="XP_024498662.1">
    <property type="nucleotide sequence ID" value="XM_024646264.1"/>
</dbReference>
<evidence type="ECO:0000313" key="17">
    <source>
        <dbReference type="WBParaSite" id="SRAE_X000119900.1"/>
    </source>
</evidence>
<evidence type="ECO:0000256" key="5">
    <source>
        <dbReference type="ARBA" id="ARBA00022833"/>
    </source>
</evidence>
<dbReference type="SMART" id="SM00235">
    <property type="entry name" value="ZnMc"/>
    <property type="match status" value="1"/>
</dbReference>
<reference evidence="17" key="3">
    <citation type="submission" date="2020-12" db="UniProtKB">
        <authorList>
            <consortium name="WormBaseParasite"/>
        </authorList>
    </citation>
    <scope>IDENTIFICATION</scope>
</reference>
<keyword evidence="5 10" id="KW-0862">Zinc</keyword>
<evidence type="ECO:0000256" key="3">
    <source>
        <dbReference type="ARBA" id="ARBA00022723"/>
    </source>
</evidence>
<evidence type="ECO:0000256" key="8">
    <source>
        <dbReference type="ARBA" id="ARBA00023157"/>
    </source>
</evidence>
<dbReference type="EC" id="3.4.24.-" evidence="11"/>
<dbReference type="PROSITE" id="PS51864">
    <property type="entry name" value="ASTACIN"/>
    <property type="match status" value="1"/>
</dbReference>
<dbReference type="CDD" id="cd04280">
    <property type="entry name" value="ZnMc_astacin_like"/>
    <property type="match status" value="1"/>
</dbReference>
<comment type="cofactor">
    <cofactor evidence="10 11">
        <name>Zn(2+)</name>
        <dbReference type="ChEBI" id="CHEBI:29105"/>
    </cofactor>
    <text evidence="10 11">Binds 1 zinc ion per subunit.</text>
</comment>
<evidence type="ECO:0000313" key="18">
    <source>
        <dbReference type="WormBase" id="SRAE_X000119900"/>
    </source>
</evidence>
<dbReference type="Gene3D" id="3.40.390.10">
    <property type="entry name" value="Collagenase (Catalytic Domain)"/>
    <property type="match status" value="1"/>
</dbReference>
<feature type="active site" evidence="10">
    <location>
        <position position="435"/>
    </location>
</feature>
<dbReference type="Gene3D" id="1.10.10.1940">
    <property type="match status" value="1"/>
</dbReference>
<dbReference type="PROSITE" id="PS51670">
    <property type="entry name" value="SHKT"/>
    <property type="match status" value="1"/>
</dbReference>
<feature type="signal peptide" evidence="11">
    <location>
        <begin position="1"/>
        <end position="16"/>
    </location>
</feature>
<evidence type="ECO:0000256" key="12">
    <source>
        <dbReference type="SAM" id="MobiDB-lite"/>
    </source>
</evidence>
<comment type="caution">
    <text evidence="9">Lacks conserved residue(s) required for the propagation of feature annotation.</text>
</comment>
<dbReference type="InterPro" id="IPR001506">
    <property type="entry name" value="Peptidase_M12A"/>
</dbReference>
<dbReference type="EMBL" id="LN609396">
    <property type="protein sequence ID" value="CEF59451.1"/>
    <property type="molecule type" value="Genomic_DNA"/>
</dbReference>
<comment type="function">
    <text evidence="1">Metalloprotease.</text>
</comment>
<keyword evidence="3 10" id="KW-0479">Metal-binding</keyword>
<feature type="binding site" evidence="10">
    <location>
        <position position="434"/>
    </location>
    <ligand>
        <name>Zn(2+)</name>
        <dbReference type="ChEBI" id="CHEBI:29105"/>
        <note>catalytic</note>
    </ligand>
</feature>
<keyword evidence="4 10" id="KW-0378">Hydrolase</keyword>
<keyword evidence="2 10" id="KW-0645">Protease</keyword>
<feature type="binding site" evidence="10">
    <location>
        <position position="438"/>
    </location>
    <ligand>
        <name>Zn(2+)</name>
        <dbReference type="ChEBI" id="CHEBI:29105"/>
        <note>catalytic</note>
    </ligand>
</feature>
<dbReference type="OrthoDB" id="291007at2759"/>
<reference evidence="16" key="2">
    <citation type="submission" date="2014-09" db="EMBL/GenBank/DDBJ databases">
        <authorList>
            <person name="Martin A.A."/>
        </authorList>
    </citation>
    <scope>NUCLEOTIDE SEQUENCE</scope>
    <source>
        <strain evidence="16">ED321</strain>
    </source>
</reference>
<dbReference type="WBParaSite" id="SRAE_X000119900.1">
    <property type="protein sequence ID" value="SRAE_X000119900.1"/>
    <property type="gene ID" value="WBGene00266765"/>
</dbReference>
<dbReference type="WormBase" id="SRAE_X000119900">
    <property type="protein sequence ID" value="SRP01409"/>
    <property type="gene ID" value="WBGene00266765"/>
</dbReference>
<dbReference type="GO" id="GO:0006508">
    <property type="term" value="P:proteolysis"/>
    <property type="evidence" value="ECO:0007669"/>
    <property type="project" value="UniProtKB-KW"/>
</dbReference>
<keyword evidence="11" id="KW-0732">Signal</keyword>
<organism evidence="15">
    <name type="scientific">Strongyloides ratti</name>
    <name type="common">Parasitic roundworm</name>
    <dbReference type="NCBI Taxonomy" id="34506"/>
    <lineage>
        <taxon>Eukaryota</taxon>
        <taxon>Metazoa</taxon>
        <taxon>Ecdysozoa</taxon>
        <taxon>Nematoda</taxon>
        <taxon>Chromadorea</taxon>
        <taxon>Rhabditida</taxon>
        <taxon>Tylenchina</taxon>
        <taxon>Panagrolaimomorpha</taxon>
        <taxon>Strongyloidoidea</taxon>
        <taxon>Strongyloididae</taxon>
        <taxon>Strongyloides</taxon>
    </lineage>
</organism>
<accession>A0A090MN24</accession>
<name>A0A090MN24_STRRB</name>
<dbReference type="GO" id="GO:0008270">
    <property type="term" value="F:zinc ion binding"/>
    <property type="evidence" value="ECO:0007669"/>
    <property type="project" value="UniProtKB-UniRule"/>
</dbReference>
<evidence type="ECO:0000256" key="6">
    <source>
        <dbReference type="ARBA" id="ARBA00023049"/>
    </source>
</evidence>
<sequence length="583" mass="66626">MFLFFFLSFFLFCVNCQFPFIGQQQSFIPPGQRGPINIPPGQRESFIPPLGQQGPFIPPGPHHPHSPHGKHDKGSNNLQNFISSFISPGAHGMMQMIPETILNNIDQVTHTIFKGPSRRWKFPPHMIRRMVRFCKRHPQAKKCNQLSERIRNKFEKFTSGPNIGGLNFWDRDVFGGLKQYERPKMRKIRLPNFLEGVPSLFHKHLPKVMYGNIESTYKSKMMKVCQSKSCNEQPEEAIDKRASVADGLLAFQYFLTPNQSIEQMDQTIEMNLMRTMQVKEALIKNAGLEGQVEPVNDGTFQHDVLLTEEQSNIMLNQITNSEGAGIKRRRKRSSLFLEGVPTSKWPFTEKIKYTFDSTMDENNKATVKSAIREIESKTCVRFVYTPTKPSGAHLYYIKYASGTFCGLSYIGRVLPSNPIYLSFSCENSIGIAVHETLHALGLNHEQLRGDRDEYIQINWENINPQQYDFFAIADSKQFTSYGVQYDYGSIMHYDQLIASSNGKPSMSAKINPSMNQRLMGQRRGLSERDVEIIQKMFCMPDCEDKNVYCGHWSLKNLCGAPGTPTQNSWMMQNCQKSCGFCGF</sequence>
<evidence type="ECO:0000313" key="16">
    <source>
        <dbReference type="Proteomes" id="UP000035682"/>
    </source>
</evidence>
<dbReference type="AlphaFoldDB" id="A0A090MN24"/>
<feature type="compositionally biased region" description="Basic residues" evidence="12">
    <location>
        <begin position="62"/>
        <end position="71"/>
    </location>
</feature>
<dbReference type="Proteomes" id="UP000035682">
    <property type="component" value="Unplaced"/>
</dbReference>
<feature type="binding site" evidence="10">
    <location>
        <position position="444"/>
    </location>
    <ligand>
        <name>Zn(2+)</name>
        <dbReference type="ChEBI" id="CHEBI:29105"/>
        <note>catalytic</note>
    </ligand>
</feature>
<dbReference type="SUPFAM" id="SSF55486">
    <property type="entry name" value="Metalloproteases ('zincins'), catalytic domain"/>
    <property type="match status" value="1"/>
</dbReference>
<dbReference type="SMART" id="SM00254">
    <property type="entry name" value="ShKT"/>
    <property type="match status" value="1"/>
</dbReference>
<feature type="region of interest" description="Disordered" evidence="12">
    <location>
        <begin position="47"/>
        <end position="74"/>
    </location>
</feature>
<dbReference type="PRINTS" id="PR00480">
    <property type="entry name" value="ASTACIN"/>
</dbReference>
<feature type="chain" id="PRO_5015017753" description="Metalloendopeptidase" evidence="11">
    <location>
        <begin position="17"/>
        <end position="583"/>
    </location>
</feature>
<evidence type="ECO:0000256" key="11">
    <source>
        <dbReference type="RuleBase" id="RU361183"/>
    </source>
</evidence>
<protein>
    <recommendedName>
        <fullName evidence="11">Metalloendopeptidase</fullName>
        <ecNumber evidence="11">3.4.24.-</ecNumber>
    </recommendedName>
</protein>
<evidence type="ECO:0000256" key="1">
    <source>
        <dbReference type="ARBA" id="ARBA00002657"/>
    </source>
</evidence>
<reference evidence="15" key="1">
    <citation type="submission" date="2014-09" db="EMBL/GenBank/DDBJ databases">
        <authorList>
            <person name="Aslett A.Martin."/>
        </authorList>
    </citation>
    <scope>NUCLEOTIDE SEQUENCE</scope>
    <source>
        <strain evidence="15">ED321 Heterogonic</strain>
    </source>
</reference>
<evidence type="ECO:0000259" key="13">
    <source>
        <dbReference type="PROSITE" id="PS51670"/>
    </source>
</evidence>
<dbReference type="PANTHER" id="PTHR10127">
    <property type="entry name" value="DISCOIDIN, CUB, EGF, LAMININ , AND ZINC METALLOPROTEASE DOMAIN CONTAINING"/>
    <property type="match status" value="1"/>
</dbReference>
<evidence type="ECO:0000256" key="4">
    <source>
        <dbReference type="ARBA" id="ARBA00022801"/>
    </source>
</evidence>
<keyword evidence="16" id="KW-1185">Reference proteome</keyword>
<dbReference type="InterPro" id="IPR006026">
    <property type="entry name" value="Peptidase_Metallo"/>
</dbReference>
<evidence type="ECO:0000256" key="10">
    <source>
        <dbReference type="PROSITE-ProRule" id="PRU01211"/>
    </source>
</evidence>
<dbReference type="MEROPS" id="M12.A35"/>
<evidence type="ECO:0000259" key="14">
    <source>
        <dbReference type="PROSITE" id="PS51864"/>
    </source>
</evidence>
<evidence type="ECO:0000256" key="2">
    <source>
        <dbReference type="ARBA" id="ARBA00022670"/>
    </source>
</evidence>
<feature type="domain" description="ShKT" evidence="13">
    <location>
        <begin position="542"/>
        <end position="581"/>
    </location>
</feature>
<dbReference type="GeneID" id="36384259"/>
<evidence type="ECO:0000256" key="7">
    <source>
        <dbReference type="ARBA" id="ARBA00023145"/>
    </source>
</evidence>
<evidence type="ECO:0000313" key="15">
    <source>
        <dbReference type="EMBL" id="CEF59451.1"/>
    </source>
</evidence>
<proteinExistence type="predicted"/>
<evidence type="ECO:0000256" key="9">
    <source>
        <dbReference type="PROSITE-ProRule" id="PRU01005"/>
    </source>
</evidence>
<gene>
    <name evidence="15 17 18" type="ORF">SRAE_X000119900</name>
</gene>
<keyword evidence="7" id="KW-0865">Zymogen</keyword>
<dbReference type="PANTHER" id="PTHR10127:SF802">
    <property type="entry name" value="ZINC METALLOPROTEINASE NAS-10"/>
    <property type="match status" value="1"/>
</dbReference>
<dbReference type="OMA" id="RFPGHPK"/>
<keyword evidence="6 10" id="KW-0482">Metalloprotease</keyword>